<evidence type="ECO:0000313" key="8">
    <source>
        <dbReference type="Proteomes" id="UP001501285"/>
    </source>
</evidence>
<dbReference type="PANTHER" id="PTHR30250:SF11">
    <property type="entry name" value="O-ANTIGEN TRANSPORTER-RELATED"/>
    <property type="match status" value="1"/>
</dbReference>
<feature type="transmembrane region" description="Helical" evidence="6">
    <location>
        <begin position="117"/>
        <end position="139"/>
    </location>
</feature>
<keyword evidence="3 6" id="KW-0812">Transmembrane</keyword>
<gene>
    <name evidence="7" type="ORF">GCM10009740_08510</name>
</gene>
<keyword evidence="5 6" id="KW-0472">Membrane</keyword>
<evidence type="ECO:0000256" key="2">
    <source>
        <dbReference type="ARBA" id="ARBA00022475"/>
    </source>
</evidence>
<feature type="transmembrane region" description="Helical" evidence="6">
    <location>
        <begin position="181"/>
        <end position="205"/>
    </location>
</feature>
<feature type="transmembrane region" description="Helical" evidence="6">
    <location>
        <begin position="353"/>
        <end position="372"/>
    </location>
</feature>
<keyword evidence="4 6" id="KW-1133">Transmembrane helix</keyword>
<evidence type="ECO:0000256" key="6">
    <source>
        <dbReference type="SAM" id="Phobius"/>
    </source>
</evidence>
<reference evidence="7 8" key="1">
    <citation type="journal article" date="2019" name="Int. J. Syst. Evol. Microbiol.">
        <title>The Global Catalogue of Microorganisms (GCM) 10K type strain sequencing project: providing services to taxonomists for standard genome sequencing and annotation.</title>
        <authorList>
            <consortium name="The Broad Institute Genomics Platform"/>
            <consortium name="The Broad Institute Genome Sequencing Center for Infectious Disease"/>
            <person name="Wu L."/>
            <person name="Ma J."/>
        </authorList>
    </citation>
    <scope>NUCLEOTIDE SEQUENCE [LARGE SCALE GENOMIC DNA]</scope>
    <source>
        <strain evidence="7 8">JCM 14283</strain>
    </source>
</reference>
<feature type="transmembrane region" description="Helical" evidence="6">
    <location>
        <begin position="46"/>
        <end position="67"/>
    </location>
</feature>
<comment type="caution">
    <text evidence="7">The sequence shown here is derived from an EMBL/GenBank/DDBJ whole genome shotgun (WGS) entry which is preliminary data.</text>
</comment>
<dbReference type="EMBL" id="BAAANB010000001">
    <property type="protein sequence ID" value="GAA2021965.1"/>
    <property type="molecule type" value="Genomic_DNA"/>
</dbReference>
<dbReference type="InterPro" id="IPR050833">
    <property type="entry name" value="Poly_Biosynth_Transport"/>
</dbReference>
<proteinExistence type="predicted"/>
<feature type="transmembrane region" description="Helical" evidence="6">
    <location>
        <begin position="151"/>
        <end position="169"/>
    </location>
</feature>
<sequence length="425" mass="44287">MALTTSRHTRRHLYRFAGFMVLPAVGIISPLLVIPSVTHSYGSAGWTTIALGQSVGGAVAVLAELGWSLSGPQLVAAQKQEQRHATFWLSFATKAAVMPLLGAIAAVGVVLLPGTSFPGVLMALASVASSFTFTWYFVGTGRPLAILLSDTLPKVLAALIAAALLYQGLPLSVYPLLMMSASVLGVPVAAILARAPLVALTRLTWRPVVEALRHQSVALRGRATSALYIALPVALVGMVSTESVAVFSAIERLQRLLLAVLQSVPTAMQNWVGSAIQGTERYKAIRKALSANGALSWISLLGFFLMGPLAIGILFSGKISVSGAMCLMAGVVIALTTSSRATGGLGLVAYGDLRAIANSATVGAALGIPTILVGASLYGVVGALGGEIIAEACVLGVQVRRLHTHMAKERDLYCISDLGPRSWLR</sequence>
<keyword evidence="2" id="KW-1003">Cell membrane</keyword>
<organism evidence="7 8">
    <name type="scientific">Terrabacter terrae</name>
    <dbReference type="NCBI Taxonomy" id="318434"/>
    <lineage>
        <taxon>Bacteria</taxon>
        <taxon>Bacillati</taxon>
        <taxon>Actinomycetota</taxon>
        <taxon>Actinomycetes</taxon>
        <taxon>Micrococcales</taxon>
        <taxon>Intrasporangiaceae</taxon>
        <taxon>Terrabacter</taxon>
    </lineage>
</organism>
<protein>
    <recommendedName>
        <fullName evidence="9">Polysaccharide biosynthesis protein</fullName>
    </recommendedName>
</protein>
<accession>A0ABN2TUU4</accession>
<feature type="transmembrane region" description="Helical" evidence="6">
    <location>
        <begin position="226"/>
        <end position="250"/>
    </location>
</feature>
<evidence type="ECO:0000256" key="4">
    <source>
        <dbReference type="ARBA" id="ARBA00022989"/>
    </source>
</evidence>
<comment type="subcellular location">
    <subcellularLocation>
        <location evidence="1">Cell membrane</location>
        <topology evidence="1">Multi-pass membrane protein</topology>
    </subcellularLocation>
</comment>
<evidence type="ECO:0008006" key="9">
    <source>
        <dbReference type="Google" id="ProtNLM"/>
    </source>
</evidence>
<feature type="transmembrane region" description="Helical" evidence="6">
    <location>
        <begin position="321"/>
        <end position="341"/>
    </location>
</feature>
<name>A0ABN2TUU4_9MICO</name>
<dbReference type="PANTHER" id="PTHR30250">
    <property type="entry name" value="PST FAMILY PREDICTED COLANIC ACID TRANSPORTER"/>
    <property type="match status" value="1"/>
</dbReference>
<feature type="transmembrane region" description="Helical" evidence="6">
    <location>
        <begin position="12"/>
        <end position="34"/>
    </location>
</feature>
<dbReference type="Proteomes" id="UP001501285">
    <property type="component" value="Unassembled WGS sequence"/>
</dbReference>
<evidence type="ECO:0000256" key="1">
    <source>
        <dbReference type="ARBA" id="ARBA00004651"/>
    </source>
</evidence>
<feature type="transmembrane region" description="Helical" evidence="6">
    <location>
        <begin position="87"/>
        <end position="111"/>
    </location>
</feature>
<evidence type="ECO:0000256" key="5">
    <source>
        <dbReference type="ARBA" id="ARBA00023136"/>
    </source>
</evidence>
<evidence type="ECO:0000256" key="3">
    <source>
        <dbReference type="ARBA" id="ARBA00022692"/>
    </source>
</evidence>
<evidence type="ECO:0000313" key="7">
    <source>
        <dbReference type="EMBL" id="GAA2021965.1"/>
    </source>
</evidence>
<keyword evidence="8" id="KW-1185">Reference proteome</keyword>
<feature type="transmembrane region" description="Helical" evidence="6">
    <location>
        <begin position="294"/>
        <end position="315"/>
    </location>
</feature>